<reference evidence="1" key="1">
    <citation type="submission" date="2016-05" db="EMBL/GenBank/DDBJ databases">
        <title>Complete sequence and organization of pFR260, the Bacillus thuringiensis INTA Fr7-4 plasmid harbouring the insecticidal genes.</title>
        <authorList>
            <person name="Navas L.E."/>
            <person name="Amadio A.F."/>
            <person name="Ortiz E.M."/>
            <person name="Sauka D.H."/>
            <person name="Benintende G.B."/>
            <person name="Zandomeni R.O."/>
            <person name="Berretta M.F."/>
        </authorList>
    </citation>
    <scope>NUCLEOTIDE SEQUENCE</scope>
    <source>
        <strain evidence="1">INTA Fr7-4</strain>
        <plasmid evidence="1">pFR260</plasmid>
    </source>
</reference>
<gene>
    <name evidence="1" type="ORF">pFR260_105c</name>
</gene>
<accession>A0A1B2RC27</accession>
<protein>
    <submittedName>
        <fullName evidence="1">Uncharacterized protein</fullName>
    </submittedName>
</protein>
<geneLocation type="plasmid" evidence="1">
    <name>pFR260</name>
</geneLocation>
<proteinExistence type="predicted"/>
<dbReference type="AlphaFoldDB" id="A0A1B2RC27"/>
<sequence>MGDLISDVLGGLIMSIPSKKEKMTHKNFKLLEKEAWFKEIEQRYGRLMVFNHSIREFVKKEDLEAILKDVKKTNEFRYELEGILKQEKI</sequence>
<dbReference type="RefSeq" id="WP_076775958.1">
    <property type="nucleotide sequence ID" value="NZ_KX258624.1"/>
</dbReference>
<name>A0A1B2RC27_BACTU</name>
<evidence type="ECO:0000313" key="1">
    <source>
        <dbReference type="EMBL" id="AOB42202.1"/>
    </source>
</evidence>
<keyword evidence="1" id="KW-0614">Plasmid</keyword>
<dbReference type="EMBL" id="KX258624">
    <property type="protein sequence ID" value="AOB42202.1"/>
    <property type="molecule type" value="Genomic_DNA"/>
</dbReference>
<organism evidence="1">
    <name type="scientific">Bacillus thuringiensis</name>
    <dbReference type="NCBI Taxonomy" id="1428"/>
    <lineage>
        <taxon>Bacteria</taxon>
        <taxon>Bacillati</taxon>
        <taxon>Bacillota</taxon>
        <taxon>Bacilli</taxon>
        <taxon>Bacillales</taxon>
        <taxon>Bacillaceae</taxon>
        <taxon>Bacillus</taxon>
        <taxon>Bacillus cereus group</taxon>
    </lineage>
</organism>